<evidence type="ECO:0000313" key="1">
    <source>
        <dbReference type="EnsemblMetazoa" id="PPA04273.1"/>
    </source>
</evidence>
<dbReference type="AlphaFoldDB" id="A0A2A6B2U1"/>
<accession>A0A2A6B2U1</accession>
<sequence>MKEKMKEEPTFCCCPLSIKFDIQLQWDDLARNDSPHLACSLATLTGERKSVVIFALIHTFTSLTALFLSLFEMKSDEIRIQDHLPFSAAFFGVISAFCILRATKVYNYRSYYRSAILLVSYDNARGNEREKFFFLIFQIAVAVSSTLAYAYSGFTSSDDEQSLKDKYSVVCEGVYTVILAVMGLVYYRTGRFLEMERTDKSRVYFYSSRSKIAPSFELP</sequence>
<reference evidence="1" key="2">
    <citation type="submission" date="2022-06" db="UniProtKB">
        <authorList>
            <consortium name="EnsemblMetazoa"/>
        </authorList>
    </citation>
    <scope>IDENTIFICATION</scope>
    <source>
        <strain evidence="1">PS312</strain>
    </source>
</reference>
<protein>
    <submittedName>
        <fullName evidence="1">Uncharacterized protein</fullName>
    </submittedName>
</protein>
<dbReference type="EnsemblMetazoa" id="PPA04273.1">
    <property type="protein sequence ID" value="PPA04273.1"/>
    <property type="gene ID" value="WBGene00093827"/>
</dbReference>
<accession>A0A8R1U467</accession>
<keyword evidence="2" id="KW-1185">Reference proteome</keyword>
<proteinExistence type="predicted"/>
<reference evidence="2" key="1">
    <citation type="journal article" date="2008" name="Nat. Genet.">
        <title>The Pristionchus pacificus genome provides a unique perspective on nematode lifestyle and parasitism.</title>
        <authorList>
            <person name="Dieterich C."/>
            <person name="Clifton S.W."/>
            <person name="Schuster L.N."/>
            <person name="Chinwalla A."/>
            <person name="Delehaunty K."/>
            <person name="Dinkelacker I."/>
            <person name="Fulton L."/>
            <person name="Fulton R."/>
            <person name="Godfrey J."/>
            <person name="Minx P."/>
            <person name="Mitreva M."/>
            <person name="Roeseler W."/>
            <person name="Tian H."/>
            <person name="Witte H."/>
            <person name="Yang S.P."/>
            <person name="Wilson R.K."/>
            <person name="Sommer R.J."/>
        </authorList>
    </citation>
    <scope>NUCLEOTIDE SEQUENCE [LARGE SCALE GENOMIC DNA]</scope>
    <source>
        <strain evidence="2">PS312</strain>
    </source>
</reference>
<organism evidence="1 2">
    <name type="scientific">Pristionchus pacificus</name>
    <name type="common">Parasitic nematode worm</name>
    <dbReference type="NCBI Taxonomy" id="54126"/>
    <lineage>
        <taxon>Eukaryota</taxon>
        <taxon>Metazoa</taxon>
        <taxon>Ecdysozoa</taxon>
        <taxon>Nematoda</taxon>
        <taxon>Chromadorea</taxon>
        <taxon>Rhabditida</taxon>
        <taxon>Rhabditina</taxon>
        <taxon>Diplogasteromorpha</taxon>
        <taxon>Diplogasteroidea</taxon>
        <taxon>Neodiplogasteridae</taxon>
        <taxon>Pristionchus</taxon>
    </lineage>
</organism>
<evidence type="ECO:0000313" key="2">
    <source>
        <dbReference type="Proteomes" id="UP000005239"/>
    </source>
</evidence>
<gene>
    <name evidence="1" type="primary">WBGene00093827</name>
</gene>
<name>A0A2A6B2U1_PRIPA</name>
<dbReference type="Proteomes" id="UP000005239">
    <property type="component" value="Unassembled WGS sequence"/>
</dbReference>